<reference evidence="1 2" key="1">
    <citation type="journal article" date="2019" name="New Phytol.">
        <title>Comparative genomics reveals unique wood-decay strategies and fruiting body development in the Schizophyllaceae.</title>
        <authorList>
            <person name="Almasi E."/>
            <person name="Sahu N."/>
            <person name="Krizsan K."/>
            <person name="Balint B."/>
            <person name="Kovacs G.M."/>
            <person name="Kiss B."/>
            <person name="Cseklye J."/>
            <person name="Drula E."/>
            <person name="Henrissat B."/>
            <person name="Nagy I."/>
            <person name="Chovatia M."/>
            <person name="Adam C."/>
            <person name="LaButti K."/>
            <person name="Lipzen A."/>
            <person name="Riley R."/>
            <person name="Grigoriev I.V."/>
            <person name="Nagy L.G."/>
        </authorList>
    </citation>
    <scope>NUCLEOTIDE SEQUENCE [LARGE SCALE GENOMIC DNA]</scope>
    <source>
        <strain evidence="1 2">NL-1724</strain>
    </source>
</reference>
<name>A0A550BSA9_9AGAR</name>
<dbReference type="AlphaFoldDB" id="A0A550BSA9"/>
<dbReference type="EMBL" id="VDMD01000151">
    <property type="protein sequence ID" value="TRM55427.1"/>
    <property type="molecule type" value="Genomic_DNA"/>
</dbReference>
<comment type="caution">
    <text evidence="1">The sequence shown here is derived from an EMBL/GenBank/DDBJ whole genome shotgun (WGS) entry which is preliminary data.</text>
</comment>
<evidence type="ECO:0000313" key="2">
    <source>
        <dbReference type="Proteomes" id="UP000320762"/>
    </source>
</evidence>
<organism evidence="1 2">
    <name type="scientific">Schizophyllum amplum</name>
    <dbReference type="NCBI Taxonomy" id="97359"/>
    <lineage>
        <taxon>Eukaryota</taxon>
        <taxon>Fungi</taxon>
        <taxon>Dikarya</taxon>
        <taxon>Basidiomycota</taxon>
        <taxon>Agaricomycotina</taxon>
        <taxon>Agaricomycetes</taxon>
        <taxon>Agaricomycetidae</taxon>
        <taxon>Agaricales</taxon>
        <taxon>Schizophyllaceae</taxon>
        <taxon>Schizophyllum</taxon>
    </lineage>
</organism>
<protein>
    <submittedName>
        <fullName evidence="1">Uncharacterized protein</fullName>
    </submittedName>
</protein>
<sequence length="166" mass="19048">MDDTRLIRPVQVIPTSLNAQYRPRHRNFPPRRAAQGRANLNGCLRPRSRDFNSGSRRKVQGYCCALRSPRVKKDVRGCPRQAAVCSSRRRRSRRFCPARRAVGNTVLSTRRTGNSRCCRRPDERDKCAGNNDNAGFTTQRAKHRRYPARGNFPLRTISPATARMRL</sequence>
<proteinExistence type="predicted"/>
<evidence type="ECO:0000313" key="1">
    <source>
        <dbReference type="EMBL" id="TRM55427.1"/>
    </source>
</evidence>
<keyword evidence="2" id="KW-1185">Reference proteome</keyword>
<dbReference type="Proteomes" id="UP000320762">
    <property type="component" value="Unassembled WGS sequence"/>
</dbReference>
<accession>A0A550BSA9</accession>
<gene>
    <name evidence="1" type="ORF">BD626DRAFT_75267</name>
</gene>